<evidence type="ECO:0008006" key="3">
    <source>
        <dbReference type="Google" id="ProtNLM"/>
    </source>
</evidence>
<gene>
    <name evidence="1" type="ORF">ACFSCY_02890</name>
</gene>
<dbReference type="Gene3D" id="2.60.120.10">
    <property type="entry name" value="Jelly Rolls"/>
    <property type="match status" value="1"/>
</dbReference>
<evidence type="ECO:0000313" key="1">
    <source>
        <dbReference type="EMBL" id="MFD1528378.1"/>
    </source>
</evidence>
<dbReference type="PANTHER" id="PTHR37694">
    <property type="entry name" value="SLR8022 PROTEIN"/>
    <property type="match status" value="1"/>
</dbReference>
<keyword evidence="2" id="KW-1185">Reference proteome</keyword>
<sequence>METTSAADTTSLADAARAHLERARAAVHGRSAHTVHGGHGRALRQTVIALRAGTTLREHHSSRDGTLQVLAGRVRLTSGRQTLDAVTGDLLTVPATAHTLSAVEDSALLLTVSLVLGAPDPVATATSADSVYSWQEDWE</sequence>
<evidence type="ECO:0000313" key="2">
    <source>
        <dbReference type="Proteomes" id="UP001597145"/>
    </source>
</evidence>
<dbReference type="InterPro" id="IPR014710">
    <property type="entry name" value="RmlC-like_jellyroll"/>
</dbReference>
<name>A0ABW4FCE4_9PSEU</name>
<organism evidence="1 2">
    <name type="scientific">Pseudonocardia aurantiaca</name>
    <dbReference type="NCBI Taxonomy" id="75290"/>
    <lineage>
        <taxon>Bacteria</taxon>
        <taxon>Bacillati</taxon>
        <taxon>Actinomycetota</taxon>
        <taxon>Actinomycetes</taxon>
        <taxon>Pseudonocardiales</taxon>
        <taxon>Pseudonocardiaceae</taxon>
        <taxon>Pseudonocardia</taxon>
    </lineage>
</organism>
<accession>A0ABW4FCE4</accession>
<proteinExistence type="predicted"/>
<dbReference type="InterPro" id="IPR011051">
    <property type="entry name" value="RmlC_Cupin_sf"/>
</dbReference>
<dbReference type="RefSeq" id="WP_343988386.1">
    <property type="nucleotide sequence ID" value="NZ_BAAAJG010000029.1"/>
</dbReference>
<dbReference type="PANTHER" id="PTHR37694:SF1">
    <property type="entry name" value="SLR8022 PROTEIN"/>
    <property type="match status" value="1"/>
</dbReference>
<dbReference type="Proteomes" id="UP001597145">
    <property type="component" value="Unassembled WGS sequence"/>
</dbReference>
<dbReference type="SUPFAM" id="SSF51182">
    <property type="entry name" value="RmlC-like cupins"/>
    <property type="match status" value="1"/>
</dbReference>
<reference evidence="2" key="1">
    <citation type="journal article" date="2019" name="Int. J. Syst. Evol. Microbiol.">
        <title>The Global Catalogue of Microorganisms (GCM) 10K type strain sequencing project: providing services to taxonomists for standard genome sequencing and annotation.</title>
        <authorList>
            <consortium name="The Broad Institute Genomics Platform"/>
            <consortium name="The Broad Institute Genome Sequencing Center for Infectious Disease"/>
            <person name="Wu L."/>
            <person name="Ma J."/>
        </authorList>
    </citation>
    <scope>NUCLEOTIDE SEQUENCE [LARGE SCALE GENOMIC DNA]</scope>
    <source>
        <strain evidence="2">JCM 12165</strain>
    </source>
</reference>
<protein>
    <recommendedName>
        <fullName evidence="3">LuxR family transcriptional regulator</fullName>
    </recommendedName>
</protein>
<dbReference type="EMBL" id="JBHUCP010000002">
    <property type="protein sequence ID" value="MFD1528378.1"/>
    <property type="molecule type" value="Genomic_DNA"/>
</dbReference>
<comment type="caution">
    <text evidence="1">The sequence shown here is derived from an EMBL/GenBank/DDBJ whole genome shotgun (WGS) entry which is preliminary data.</text>
</comment>